<dbReference type="GO" id="GO:0044273">
    <property type="term" value="P:sulfur compound catabolic process"/>
    <property type="evidence" value="ECO:0007669"/>
    <property type="project" value="TreeGrafter"/>
</dbReference>
<evidence type="ECO:0000256" key="2">
    <source>
        <dbReference type="ARBA" id="ARBA00005896"/>
    </source>
</evidence>
<feature type="domain" description="TauD/TfdA-like" evidence="7">
    <location>
        <begin position="122"/>
        <end position="391"/>
    </location>
</feature>
<name>A0A8J2XAW3_ZYGB2</name>
<gene>
    <name evidence="8" type="ORF">BN860_00166g</name>
</gene>
<dbReference type="AlphaFoldDB" id="A0A8J2XAW3"/>
<keyword evidence="5" id="KW-0560">Oxidoreductase</keyword>
<dbReference type="EMBL" id="HG316470">
    <property type="protein sequence ID" value="CDF91976.1"/>
    <property type="molecule type" value="Genomic_DNA"/>
</dbReference>
<dbReference type="InterPro" id="IPR042098">
    <property type="entry name" value="TauD-like_sf"/>
</dbReference>
<comment type="cofactor">
    <cofactor evidence="1">
        <name>Fe(2+)</name>
        <dbReference type="ChEBI" id="CHEBI:29033"/>
    </cofactor>
</comment>
<evidence type="ECO:0000256" key="3">
    <source>
        <dbReference type="ARBA" id="ARBA00022723"/>
    </source>
</evidence>
<dbReference type="GO" id="GO:0000907">
    <property type="term" value="F:sulfonate dioxygenase activity"/>
    <property type="evidence" value="ECO:0007669"/>
    <property type="project" value="TreeGrafter"/>
</dbReference>
<evidence type="ECO:0000313" key="8">
    <source>
        <dbReference type="EMBL" id="CDF91976.1"/>
    </source>
</evidence>
<evidence type="ECO:0000259" key="7">
    <source>
        <dbReference type="Pfam" id="PF02668"/>
    </source>
</evidence>
<evidence type="ECO:0000256" key="4">
    <source>
        <dbReference type="ARBA" id="ARBA00022964"/>
    </source>
</evidence>
<accession>A0A8J2XAW3</accession>
<evidence type="ECO:0000256" key="1">
    <source>
        <dbReference type="ARBA" id="ARBA00001954"/>
    </source>
</evidence>
<keyword evidence="9" id="KW-1185">Reference proteome</keyword>
<evidence type="ECO:0000256" key="5">
    <source>
        <dbReference type="ARBA" id="ARBA00023002"/>
    </source>
</evidence>
<organism evidence="8 9">
    <name type="scientific">Zygosaccharomyces bailii (strain CLIB 213 / ATCC 58445 / CBS 680 / BCRC 21525 / NBRC 1098 / NCYC 1416 / NRRL Y-2227)</name>
    <dbReference type="NCBI Taxonomy" id="1333698"/>
    <lineage>
        <taxon>Eukaryota</taxon>
        <taxon>Fungi</taxon>
        <taxon>Dikarya</taxon>
        <taxon>Ascomycota</taxon>
        <taxon>Saccharomycotina</taxon>
        <taxon>Saccharomycetes</taxon>
        <taxon>Saccharomycetales</taxon>
        <taxon>Saccharomycetaceae</taxon>
        <taxon>Zygosaccharomyces</taxon>
    </lineage>
</organism>
<dbReference type="OrthoDB" id="10257314at2759"/>
<comment type="similarity">
    <text evidence="2">Belongs to the TfdA dioxygenase family.</text>
</comment>
<reference evidence="9" key="1">
    <citation type="journal article" date="2013" name="Genome Announc.">
        <title>Genome sequence of the food spoilage yeast Zygosaccharomyces bailii CLIB 213(T).</title>
        <authorList>
            <person name="Galeote V."/>
            <person name="Bigey F."/>
            <person name="Devillers H."/>
            <person name="Neuveglise C."/>
            <person name="Dequin S."/>
        </authorList>
    </citation>
    <scope>NUCLEOTIDE SEQUENCE [LARGE SCALE GENOMIC DNA]</scope>
    <source>
        <strain evidence="9">CLIB 213 / ATCC 58445 / CBS 680 / CCRC 21525 / NBRC 1098 / NCYC 1416 / NRRL Y-2227</strain>
    </source>
</reference>
<keyword evidence="3" id="KW-0479">Metal-binding</keyword>
<dbReference type="PANTHER" id="PTHR30468:SF1">
    <property type="entry name" value="ALPHA-KETOGLUTARATE-DEPENDENT SULFONATE DIOXYGENASE"/>
    <property type="match status" value="1"/>
</dbReference>
<dbReference type="InterPro" id="IPR003819">
    <property type="entry name" value="TauD/TfdA-like"/>
</dbReference>
<dbReference type="InterPro" id="IPR051323">
    <property type="entry name" value="AtsK-like"/>
</dbReference>
<dbReference type="PANTHER" id="PTHR30468">
    <property type="entry name" value="ALPHA-KETOGLUTARATE-DEPENDENT SULFONATE DIOXYGENASE"/>
    <property type="match status" value="1"/>
</dbReference>
<evidence type="ECO:0000256" key="6">
    <source>
        <dbReference type="ARBA" id="ARBA00023004"/>
    </source>
</evidence>
<dbReference type="SUPFAM" id="SSF51197">
    <property type="entry name" value="Clavaminate synthase-like"/>
    <property type="match status" value="1"/>
</dbReference>
<keyword evidence="6" id="KW-0408">Iron</keyword>
<protein>
    <submittedName>
        <fullName evidence="8">ZYBA0S17-00166g1_1</fullName>
    </submittedName>
</protein>
<dbReference type="Pfam" id="PF02668">
    <property type="entry name" value="TauD"/>
    <property type="match status" value="1"/>
</dbReference>
<sequence>MSPPSAVGTISGTTIVEKRPSDKELSERLGKLQLSIGGPNGTYGNFDTHFYAGQDERSADGLLRINPKYRAQADFPAFLPTWDPKEKYPPLEFHEYQDPALRANPDLPNLFPETQKTEIITKRITPKFGTEIRGIQLSQLSSEAKDELALFVAQRGVVVFRDQDFATKGPEFAVNYGKHFGKLHIHQTSGHPENSPELHITYRRPDSTEFDRVFQDQHSSLGWHTDVSYELQPPSYTFFSVLQGPEGGGDTLFADSVEAYERLSPTFKEFLSGLHVIHSSVEQAENSKIQGGIQRREPTGHIHPLVRYHPVLKRKTLFVNLSFSRRIVELKKPESDLLLNFLYNLVNNSLDLQLRAYWEPNTVTIWDNRRVHHSAVIDWEEPVNRHAFRITPQGERPIEAPEFLNDPNYFPEVATKY</sequence>
<dbReference type="GO" id="GO:0005737">
    <property type="term" value="C:cytoplasm"/>
    <property type="evidence" value="ECO:0007669"/>
    <property type="project" value="TreeGrafter"/>
</dbReference>
<dbReference type="FunFam" id="3.60.130.10:FF:000003">
    <property type="entry name" value="Alpha-ketoglutarate-dependent taurine dioxygenase"/>
    <property type="match status" value="1"/>
</dbReference>
<dbReference type="Gene3D" id="3.60.130.10">
    <property type="entry name" value="Clavaminate synthase-like"/>
    <property type="match status" value="1"/>
</dbReference>
<dbReference type="Proteomes" id="UP000019375">
    <property type="component" value="Unassembled WGS sequence"/>
</dbReference>
<keyword evidence="4" id="KW-0223">Dioxygenase</keyword>
<evidence type="ECO:0000313" key="9">
    <source>
        <dbReference type="Proteomes" id="UP000019375"/>
    </source>
</evidence>
<dbReference type="GO" id="GO:0046872">
    <property type="term" value="F:metal ion binding"/>
    <property type="evidence" value="ECO:0007669"/>
    <property type="project" value="UniProtKB-KW"/>
</dbReference>
<proteinExistence type="inferred from homology"/>